<evidence type="ECO:0000313" key="3">
    <source>
        <dbReference type="Proteomes" id="UP001063166"/>
    </source>
</evidence>
<accession>A0A9P3PQM0</accession>
<keyword evidence="2" id="KW-0378">Hydrolase</keyword>
<name>A0A9P3PQM0_LYOSH</name>
<dbReference type="GO" id="GO:0050295">
    <property type="term" value="F:steryl-beta-glucosidase activity"/>
    <property type="evidence" value="ECO:0007669"/>
    <property type="project" value="TreeGrafter"/>
</dbReference>
<feature type="region of interest" description="Disordered" evidence="1">
    <location>
        <begin position="180"/>
        <end position="202"/>
    </location>
</feature>
<evidence type="ECO:0000256" key="1">
    <source>
        <dbReference type="SAM" id="MobiDB-lite"/>
    </source>
</evidence>
<protein>
    <submittedName>
        <fullName evidence="2">Glycoside hydrolase family 5 protein</fullName>
    </submittedName>
</protein>
<evidence type="ECO:0000313" key="2">
    <source>
        <dbReference type="EMBL" id="GLB39586.1"/>
    </source>
</evidence>
<proteinExistence type="predicted"/>
<organism evidence="2 3">
    <name type="scientific">Lyophyllum shimeji</name>
    <name type="common">Hon-shimeji</name>
    <name type="synonym">Tricholoma shimeji</name>
    <dbReference type="NCBI Taxonomy" id="47721"/>
    <lineage>
        <taxon>Eukaryota</taxon>
        <taxon>Fungi</taxon>
        <taxon>Dikarya</taxon>
        <taxon>Basidiomycota</taxon>
        <taxon>Agaricomycotina</taxon>
        <taxon>Agaricomycetes</taxon>
        <taxon>Agaricomycetidae</taxon>
        <taxon>Agaricales</taxon>
        <taxon>Tricholomatineae</taxon>
        <taxon>Lyophyllaceae</taxon>
        <taxon>Lyophyllum</taxon>
    </lineage>
</organism>
<reference evidence="2" key="1">
    <citation type="submission" date="2022-07" db="EMBL/GenBank/DDBJ databases">
        <title>The genome of Lyophyllum shimeji provides insight into the initial evolution of ectomycorrhizal fungal genome.</title>
        <authorList>
            <person name="Kobayashi Y."/>
            <person name="Shibata T."/>
            <person name="Hirakawa H."/>
            <person name="Shigenobu S."/>
            <person name="Nishiyama T."/>
            <person name="Yamada A."/>
            <person name="Hasebe M."/>
            <person name="Kawaguchi M."/>
        </authorList>
    </citation>
    <scope>NUCLEOTIDE SEQUENCE</scope>
    <source>
        <strain evidence="2">AT787</strain>
    </source>
</reference>
<dbReference type="InterPro" id="IPR052066">
    <property type="entry name" value="Glycosphingolipid_Hydrolases"/>
</dbReference>
<dbReference type="PANTHER" id="PTHR31308">
    <property type="match status" value="1"/>
</dbReference>
<dbReference type="GO" id="GO:1904462">
    <property type="term" value="P:ergosteryl 3-beta-D-glucoside catabolic process"/>
    <property type="evidence" value="ECO:0007669"/>
    <property type="project" value="TreeGrafter"/>
</dbReference>
<dbReference type="OrthoDB" id="9971853at2759"/>
<dbReference type="PANTHER" id="PTHR31308:SF5">
    <property type="entry name" value="ERGOSTERYL-BETA-GLUCOSIDASE"/>
    <property type="match status" value="1"/>
</dbReference>
<dbReference type="AlphaFoldDB" id="A0A9P3PQM0"/>
<dbReference type="Proteomes" id="UP001063166">
    <property type="component" value="Unassembled WGS sequence"/>
</dbReference>
<gene>
    <name evidence="2" type="ORF">LshimejAT787_0700960</name>
</gene>
<feature type="region of interest" description="Disordered" evidence="1">
    <location>
        <begin position="221"/>
        <end position="243"/>
    </location>
</feature>
<sequence length="300" mass="33815">MIFVESIPNEYCPKSWTPEHQVPDMVFAPHWYGLNALFAKAFGNFTVNVQALSRGMFPFKAFYWGQRGARDSFALQIRNLVEHGYSSLGEKPVVIGECGIPMDMNKKEAFVTEDLYLANADDGCHGDRSRTLPRWLHAVDLQPLQQRPNRGRLERRELFLVQQQTCAALFSPVLRPGRAVVGQRRPHPPRCRQAVSRQDGRHSAEVRVRDASGAFTFEWGNAAPESESDDTRPIPTVEGVPRSGRPKITALETEIFLPSLITFGRKVVVDGLDETDSYMLRRAAADTVYRRSGYGYEADS</sequence>
<comment type="caution">
    <text evidence="2">The sequence shown here is derived from an EMBL/GenBank/DDBJ whole genome shotgun (WGS) entry which is preliminary data.</text>
</comment>
<dbReference type="EMBL" id="BRPK01000007">
    <property type="protein sequence ID" value="GLB39586.1"/>
    <property type="molecule type" value="Genomic_DNA"/>
</dbReference>
<keyword evidence="3" id="KW-1185">Reference proteome</keyword>